<dbReference type="EMBL" id="JAJSOW010000101">
    <property type="protein sequence ID" value="KAI9180805.1"/>
    <property type="molecule type" value="Genomic_DNA"/>
</dbReference>
<dbReference type="AlphaFoldDB" id="A0AAD5J3G1"/>
<organism evidence="2 3">
    <name type="scientific">Acer negundo</name>
    <name type="common">Box elder</name>
    <dbReference type="NCBI Taxonomy" id="4023"/>
    <lineage>
        <taxon>Eukaryota</taxon>
        <taxon>Viridiplantae</taxon>
        <taxon>Streptophyta</taxon>
        <taxon>Embryophyta</taxon>
        <taxon>Tracheophyta</taxon>
        <taxon>Spermatophyta</taxon>
        <taxon>Magnoliopsida</taxon>
        <taxon>eudicotyledons</taxon>
        <taxon>Gunneridae</taxon>
        <taxon>Pentapetalae</taxon>
        <taxon>rosids</taxon>
        <taxon>malvids</taxon>
        <taxon>Sapindales</taxon>
        <taxon>Sapindaceae</taxon>
        <taxon>Hippocastanoideae</taxon>
        <taxon>Acereae</taxon>
        <taxon>Acer</taxon>
    </lineage>
</organism>
<proteinExistence type="predicted"/>
<dbReference type="Proteomes" id="UP001064489">
    <property type="component" value="Chromosome 4"/>
</dbReference>
<sequence length="74" mass="7832">MALRDAATMQTAENTMLGQTLSGGATTRNERNAVVDGGEQVAEQVQVLEKLKATNDEAGADYWVGVDFDMSVGP</sequence>
<name>A0AAD5J3G1_ACENE</name>
<reference evidence="2" key="2">
    <citation type="submission" date="2023-02" db="EMBL/GenBank/DDBJ databases">
        <authorList>
            <person name="Swenson N.G."/>
            <person name="Wegrzyn J.L."/>
            <person name="Mcevoy S.L."/>
        </authorList>
    </citation>
    <scope>NUCLEOTIDE SEQUENCE</scope>
    <source>
        <strain evidence="2">91603</strain>
        <tissue evidence="2">Leaf</tissue>
    </source>
</reference>
<reference evidence="2" key="1">
    <citation type="journal article" date="2022" name="Plant J.">
        <title>Strategies of tolerance reflected in two North American maple genomes.</title>
        <authorList>
            <person name="McEvoy S.L."/>
            <person name="Sezen U.U."/>
            <person name="Trouern-Trend A."/>
            <person name="McMahon S.M."/>
            <person name="Schaberg P.G."/>
            <person name="Yang J."/>
            <person name="Wegrzyn J.L."/>
            <person name="Swenson N.G."/>
        </authorList>
    </citation>
    <scope>NUCLEOTIDE SEQUENCE</scope>
    <source>
        <strain evidence="2">91603</strain>
    </source>
</reference>
<protein>
    <submittedName>
        <fullName evidence="2">Uncharacterized protein</fullName>
    </submittedName>
</protein>
<gene>
    <name evidence="2" type="ORF">LWI28_008316</name>
</gene>
<comment type="caution">
    <text evidence="2">The sequence shown here is derived from an EMBL/GenBank/DDBJ whole genome shotgun (WGS) entry which is preliminary data.</text>
</comment>
<evidence type="ECO:0000313" key="2">
    <source>
        <dbReference type="EMBL" id="KAI9180805.1"/>
    </source>
</evidence>
<evidence type="ECO:0000256" key="1">
    <source>
        <dbReference type="SAM" id="MobiDB-lite"/>
    </source>
</evidence>
<feature type="region of interest" description="Disordered" evidence="1">
    <location>
        <begin position="1"/>
        <end position="27"/>
    </location>
</feature>
<keyword evidence="3" id="KW-1185">Reference proteome</keyword>
<feature type="compositionally biased region" description="Polar residues" evidence="1">
    <location>
        <begin position="8"/>
        <end position="27"/>
    </location>
</feature>
<accession>A0AAD5J3G1</accession>
<evidence type="ECO:0000313" key="3">
    <source>
        <dbReference type="Proteomes" id="UP001064489"/>
    </source>
</evidence>